<dbReference type="Proteomes" id="UP000054538">
    <property type="component" value="Unassembled WGS sequence"/>
</dbReference>
<dbReference type="EMBL" id="KN828406">
    <property type="protein sequence ID" value="KIK75013.1"/>
    <property type="molecule type" value="Genomic_DNA"/>
</dbReference>
<dbReference type="HOGENOM" id="CLU_052398_1_0_1"/>
<sequence>ADEEAEQHEQDKKKPKINSFNSHSMVCNTLLAHPSQFAIQKLKSFEYVELWYFTPEGCHITSDKNKSMARGSYTFTEEGQYLSLKSSASHKPSPKAVLDQHLSWHQFNLGKNNYLLHPAKLKWPEEPQVSLALFFMTIISHEYRTSPNGERTLLEYQSQVHRDWHDCLLIETEAFNIGLFNDTASKNCQ</sequence>
<feature type="region of interest" description="Disordered" evidence="1">
    <location>
        <begin position="1"/>
        <end position="20"/>
    </location>
</feature>
<dbReference type="AlphaFoldDB" id="A0A0D0CIL9"/>
<reference evidence="3" key="2">
    <citation type="submission" date="2015-01" db="EMBL/GenBank/DDBJ databases">
        <title>Evolutionary Origins and Diversification of the Mycorrhizal Mutualists.</title>
        <authorList>
            <consortium name="DOE Joint Genome Institute"/>
            <consortium name="Mycorrhizal Genomics Consortium"/>
            <person name="Kohler A."/>
            <person name="Kuo A."/>
            <person name="Nagy L.G."/>
            <person name="Floudas D."/>
            <person name="Copeland A."/>
            <person name="Barry K.W."/>
            <person name="Cichocki N."/>
            <person name="Veneault-Fourrey C."/>
            <person name="LaButti K."/>
            <person name="Lindquist E.A."/>
            <person name="Lipzen A."/>
            <person name="Lundell T."/>
            <person name="Morin E."/>
            <person name="Murat C."/>
            <person name="Riley R."/>
            <person name="Ohm R."/>
            <person name="Sun H."/>
            <person name="Tunlid A."/>
            <person name="Henrissat B."/>
            <person name="Grigoriev I.V."/>
            <person name="Hibbett D.S."/>
            <person name="Martin F."/>
        </authorList>
    </citation>
    <scope>NUCLEOTIDE SEQUENCE [LARGE SCALE GENOMIC DNA]</scope>
    <source>
        <strain evidence="3">Ve08.2h10</strain>
    </source>
</reference>
<reference evidence="2 3" key="1">
    <citation type="submission" date="2014-04" db="EMBL/GenBank/DDBJ databases">
        <authorList>
            <consortium name="DOE Joint Genome Institute"/>
            <person name="Kuo A."/>
            <person name="Kohler A."/>
            <person name="Jargeat P."/>
            <person name="Nagy L.G."/>
            <person name="Floudas D."/>
            <person name="Copeland A."/>
            <person name="Barry K.W."/>
            <person name="Cichocki N."/>
            <person name="Veneault-Fourrey C."/>
            <person name="LaButti K."/>
            <person name="Lindquist E.A."/>
            <person name="Lipzen A."/>
            <person name="Lundell T."/>
            <person name="Morin E."/>
            <person name="Murat C."/>
            <person name="Sun H."/>
            <person name="Tunlid A."/>
            <person name="Henrissat B."/>
            <person name="Grigoriev I.V."/>
            <person name="Hibbett D.S."/>
            <person name="Martin F."/>
            <person name="Nordberg H.P."/>
            <person name="Cantor M.N."/>
            <person name="Hua S.X."/>
        </authorList>
    </citation>
    <scope>NUCLEOTIDE SEQUENCE [LARGE SCALE GENOMIC DNA]</scope>
    <source>
        <strain evidence="2 3">Ve08.2h10</strain>
    </source>
</reference>
<proteinExistence type="predicted"/>
<evidence type="ECO:0000256" key="1">
    <source>
        <dbReference type="SAM" id="MobiDB-lite"/>
    </source>
</evidence>
<keyword evidence="3" id="KW-1185">Reference proteome</keyword>
<evidence type="ECO:0000313" key="2">
    <source>
        <dbReference type="EMBL" id="KIK75013.1"/>
    </source>
</evidence>
<dbReference type="InParanoid" id="A0A0D0CIL9"/>
<dbReference type="OrthoDB" id="2688210at2759"/>
<protein>
    <submittedName>
        <fullName evidence="2">Uncharacterized protein</fullName>
    </submittedName>
</protein>
<accession>A0A0D0CIL9</accession>
<evidence type="ECO:0000313" key="3">
    <source>
        <dbReference type="Proteomes" id="UP000054538"/>
    </source>
</evidence>
<feature type="non-terminal residue" evidence="2">
    <location>
        <position position="1"/>
    </location>
</feature>
<name>A0A0D0CIL9_9AGAM</name>
<organism evidence="2 3">
    <name type="scientific">Paxillus rubicundulus Ve08.2h10</name>
    <dbReference type="NCBI Taxonomy" id="930991"/>
    <lineage>
        <taxon>Eukaryota</taxon>
        <taxon>Fungi</taxon>
        <taxon>Dikarya</taxon>
        <taxon>Basidiomycota</taxon>
        <taxon>Agaricomycotina</taxon>
        <taxon>Agaricomycetes</taxon>
        <taxon>Agaricomycetidae</taxon>
        <taxon>Boletales</taxon>
        <taxon>Paxilineae</taxon>
        <taxon>Paxillaceae</taxon>
        <taxon>Paxillus</taxon>
    </lineage>
</organism>
<gene>
    <name evidence="2" type="ORF">PAXRUDRAFT_174082</name>
</gene>